<dbReference type="Proteomes" id="UP000198460">
    <property type="component" value="Unassembled WGS sequence"/>
</dbReference>
<proteinExistence type="predicted"/>
<accession>A0A238HD65</accession>
<organism evidence="2 3">
    <name type="scientific">Burkholderia singularis</name>
    <dbReference type="NCBI Taxonomy" id="1503053"/>
    <lineage>
        <taxon>Bacteria</taxon>
        <taxon>Pseudomonadati</taxon>
        <taxon>Pseudomonadota</taxon>
        <taxon>Betaproteobacteria</taxon>
        <taxon>Burkholderiales</taxon>
        <taxon>Burkholderiaceae</taxon>
        <taxon>Burkholderia</taxon>
        <taxon>pseudomallei group</taxon>
    </lineage>
</organism>
<sequence>MRATRATGAERVARGGKRKQRRKPADACAAPFDTGSQDYETSMPPARPRPHGIHAPRDARRAQLRRIRDGTTAPALNGNDDSTTGNKRR</sequence>
<dbReference type="AlphaFoldDB" id="A0A238HD65"/>
<evidence type="ECO:0000256" key="1">
    <source>
        <dbReference type="SAM" id="MobiDB-lite"/>
    </source>
</evidence>
<feature type="compositionally biased region" description="Polar residues" evidence="1">
    <location>
        <begin position="79"/>
        <end position="89"/>
    </location>
</feature>
<feature type="compositionally biased region" description="Basic and acidic residues" evidence="1">
    <location>
        <begin position="55"/>
        <end position="69"/>
    </location>
</feature>
<gene>
    <name evidence="2" type="ORF">BSIN_1257</name>
</gene>
<dbReference type="EMBL" id="FXAN01000126">
    <property type="protein sequence ID" value="SMG03160.1"/>
    <property type="molecule type" value="Genomic_DNA"/>
</dbReference>
<evidence type="ECO:0000313" key="2">
    <source>
        <dbReference type="EMBL" id="SMG03160.1"/>
    </source>
</evidence>
<feature type="region of interest" description="Disordered" evidence="1">
    <location>
        <begin position="1"/>
        <end position="89"/>
    </location>
</feature>
<protein>
    <submittedName>
        <fullName evidence="2">Uncharacterized protein</fullName>
    </submittedName>
</protein>
<name>A0A238HD65_9BURK</name>
<reference evidence="2 3" key="1">
    <citation type="submission" date="2017-04" db="EMBL/GenBank/DDBJ databases">
        <authorList>
            <person name="Afonso C.L."/>
            <person name="Miller P.J."/>
            <person name="Scott M.A."/>
            <person name="Spackman E."/>
            <person name="Goraichik I."/>
            <person name="Dimitrov K.M."/>
            <person name="Suarez D.L."/>
            <person name="Swayne D.E."/>
        </authorList>
    </citation>
    <scope>NUCLEOTIDE SEQUENCE [LARGE SCALE GENOMIC DNA]</scope>
    <source>
        <strain evidence="2">LMG 28154</strain>
    </source>
</reference>
<evidence type="ECO:0000313" key="3">
    <source>
        <dbReference type="Proteomes" id="UP000198460"/>
    </source>
</evidence>